<protein>
    <submittedName>
        <fullName evidence="1">Uncharacterized protein</fullName>
    </submittedName>
</protein>
<dbReference type="AlphaFoldDB" id="A0A550C0J3"/>
<gene>
    <name evidence="1" type="ORF">BD626DRAFT_540100</name>
</gene>
<evidence type="ECO:0000313" key="2">
    <source>
        <dbReference type="Proteomes" id="UP000320762"/>
    </source>
</evidence>
<sequence>MSSCPLSGLRKILDAVTATVVPTPLHIETLMRGNPHWQLELDRRYACLTPEQRAAAVARFAEHFTVYPDGLNCRIRGAESPGFIAYALVMDLIVAELGHTLPPRCSPLPDSSHLSRDVPTYFPLDMKPLEPGAPVPHPPMGAMELPAYIELTDEAGMLRLCAGTLVGFSLWVPYPCKGTRVLGPGEHPDGSRYYFRGLAPEGAWWSPYSQCAGTCGEASFGRAFKDVYGVELLPSVP</sequence>
<reference evidence="1 2" key="1">
    <citation type="journal article" date="2019" name="New Phytol.">
        <title>Comparative genomics reveals unique wood-decay strategies and fruiting body development in the Schizophyllaceae.</title>
        <authorList>
            <person name="Almasi E."/>
            <person name="Sahu N."/>
            <person name="Krizsan K."/>
            <person name="Balint B."/>
            <person name="Kovacs G.M."/>
            <person name="Kiss B."/>
            <person name="Cseklye J."/>
            <person name="Drula E."/>
            <person name="Henrissat B."/>
            <person name="Nagy I."/>
            <person name="Chovatia M."/>
            <person name="Adam C."/>
            <person name="LaButti K."/>
            <person name="Lipzen A."/>
            <person name="Riley R."/>
            <person name="Grigoriev I.V."/>
            <person name="Nagy L.G."/>
        </authorList>
    </citation>
    <scope>NUCLEOTIDE SEQUENCE [LARGE SCALE GENOMIC DNA]</scope>
    <source>
        <strain evidence="1 2">NL-1724</strain>
    </source>
</reference>
<comment type="caution">
    <text evidence="1">The sequence shown here is derived from an EMBL/GenBank/DDBJ whole genome shotgun (WGS) entry which is preliminary data.</text>
</comment>
<organism evidence="1 2">
    <name type="scientific">Schizophyllum amplum</name>
    <dbReference type="NCBI Taxonomy" id="97359"/>
    <lineage>
        <taxon>Eukaryota</taxon>
        <taxon>Fungi</taxon>
        <taxon>Dikarya</taxon>
        <taxon>Basidiomycota</taxon>
        <taxon>Agaricomycotina</taxon>
        <taxon>Agaricomycetes</taxon>
        <taxon>Agaricomycetidae</taxon>
        <taxon>Agaricales</taxon>
        <taxon>Schizophyllaceae</taxon>
        <taxon>Schizophyllum</taxon>
    </lineage>
</organism>
<dbReference type="EMBL" id="VDMD01000037">
    <property type="protein sequence ID" value="TRM58319.1"/>
    <property type="molecule type" value="Genomic_DNA"/>
</dbReference>
<evidence type="ECO:0000313" key="1">
    <source>
        <dbReference type="EMBL" id="TRM58319.1"/>
    </source>
</evidence>
<accession>A0A550C0J3</accession>
<name>A0A550C0J3_9AGAR</name>
<dbReference type="Proteomes" id="UP000320762">
    <property type="component" value="Unassembled WGS sequence"/>
</dbReference>
<keyword evidence="2" id="KW-1185">Reference proteome</keyword>
<proteinExistence type="predicted"/>